<keyword evidence="2" id="KW-0863">Zinc-finger</keyword>
<feature type="domain" description="C2H2-type" evidence="5">
    <location>
        <begin position="70"/>
        <end position="92"/>
    </location>
</feature>
<evidence type="ECO:0000259" key="5">
    <source>
        <dbReference type="PROSITE" id="PS00028"/>
    </source>
</evidence>
<keyword evidence="3" id="KW-0862">Zinc</keyword>
<dbReference type="GO" id="GO:0008270">
    <property type="term" value="F:zinc ion binding"/>
    <property type="evidence" value="ECO:0007669"/>
    <property type="project" value="UniProtKB-KW"/>
</dbReference>
<dbReference type="SUPFAM" id="SSF57667">
    <property type="entry name" value="beta-beta-alpha zinc fingers"/>
    <property type="match status" value="1"/>
</dbReference>
<evidence type="ECO:0000313" key="7">
    <source>
        <dbReference type="Proteomes" id="UP001151516"/>
    </source>
</evidence>
<dbReference type="Gene3D" id="3.30.160.60">
    <property type="entry name" value="Classic Zinc Finger"/>
    <property type="match status" value="1"/>
</dbReference>
<evidence type="ECO:0000256" key="2">
    <source>
        <dbReference type="ARBA" id="ARBA00022771"/>
    </source>
</evidence>
<dbReference type="AlphaFoldDB" id="A0A9W8GPU9"/>
<name>A0A9W8GPU9_9FUNG</name>
<dbReference type="Proteomes" id="UP001151516">
    <property type="component" value="Unassembled WGS sequence"/>
</dbReference>
<feature type="region of interest" description="Disordered" evidence="4">
    <location>
        <begin position="85"/>
        <end position="118"/>
    </location>
</feature>
<feature type="compositionally biased region" description="Basic and acidic residues" evidence="4">
    <location>
        <begin position="21"/>
        <end position="35"/>
    </location>
</feature>
<protein>
    <recommendedName>
        <fullName evidence="5">C2H2-type domain-containing protein</fullName>
    </recommendedName>
</protein>
<feature type="compositionally biased region" description="Polar residues" evidence="4">
    <location>
        <begin position="97"/>
        <end position="109"/>
    </location>
</feature>
<feature type="region of interest" description="Disordered" evidence="4">
    <location>
        <begin position="21"/>
        <end position="47"/>
    </location>
</feature>
<keyword evidence="7" id="KW-1185">Reference proteome</keyword>
<dbReference type="OrthoDB" id="5533806at2759"/>
<accession>A0A9W8GPU9</accession>
<sequence>MANTNIFEPFVFGYGETSSLIDRKAGDRTPTKSDKAPVGSLSPSSTKLVNPLALVDTLPSDSSAVSSRYCAPCKKKFSNEATYDAHLQSDKHKKSARQANTSNSSQSPVASPKSKNAVHPVVQGALASMKKAQALANKDPAVAATVLWNIAKDIAQFGEDCITRTALDGALSCMQAMDANADLRGAKGTPGAWSARSLLKTMLECQLAQARLESRSDKQLAASLYTDALCCYLGITSHSLDIAERDRSPAKAHELAGQLVNGIPRKFAKSEDVDQAIRAMEEVAVALFAFSKSTPALLWRSVAIYSVAHAFALQKDRPAAAYSAVCRFSALFDSAGLCHFGSECASLVIDHHMQQPGSRAMVATAVANSLRDLDLVRAACLLQRYNYRFEEPWSRFLAELVSKTADADTMWLSTDAWDAWSLLSSANATSDRHVYELVENAVRRELRPLMWYSPTETDSRLNHN</sequence>
<dbReference type="EMBL" id="JANBTX010000025">
    <property type="protein sequence ID" value="KAJ2689457.1"/>
    <property type="molecule type" value="Genomic_DNA"/>
</dbReference>
<dbReference type="InterPro" id="IPR013087">
    <property type="entry name" value="Znf_C2H2_type"/>
</dbReference>
<comment type="caution">
    <text evidence="6">The sequence shown here is derived from an EMBL/GenBank/DDBJ whole genome shotgun (WGS) entry which is preliminary data.</text>
</comment>
<evidence type="ECO:0000256" key="3">
    <source>
        <dbReference type="ARBA" id="ARBA00022833"/>
    </source>
</evidence>
<keyword evidence="1" id="KW-0479">Metal-binding</keyword>
<proteinExistence type="predicted"/>
<dbReference type="PROSITE" id="PS00028">
    <property type="entry name" value="ZINC_FINGER_C2H2_1"/>
    <property type="match status" value="1"/>
</dbReference>
<dbReference type="InterPro" id="IPR036236">
    <property type="entry name" value="Znf_C2H2_sf"/>
</dbReference>
<reference evidence="6" key="1">
    <citation type="submission" date="2022-07" db="EMBL/GenBank/DDBJ databases">
        <title>Phylogenomic reconstructions and comparative analyses of Kickxellomycotina fungi.</title>
        <authorList>
            <person name="Reynolds N.K."/>
            <person name="Stajich J.E."/>
            <person name="Barry K."/>
            <person name="Grigoriev I.V."/>
            <person name="Crous P."/>
            <person name="Smith M.E."/>
        </authorList>
    </citation>
    <scope>NUCLEOTIDE SEQUENCE</scope>
    <source>
        <strain evidence="6">CBS 109367</strain>
    </source>
</reference>
<evidence type="ECO:0000256" key="1">
    <source>
        <dbReference type="ARBA" id="ARBA00022723"/>
    </source>
</evidence>
<evidence type="ECO:0000313" key="6">
    <source>
        <dbReference type="EMBL" id="KAJ2689457.1"/>
    </source>
</evidence>
<evidence type="ECO:0000256" key="4">
    <source>
        <dbReference type="SAM" id="MobiDB-lite"/>
    </source>
</evidence>
<gene>
    <name evidence="6" type="ORF">IWW39_001482</name>
</gene>
<dbReference type="InterPro" id="IPR022755">
    <property type="entry name" value="Znf_C2H2_jaz"/>
</dbReference>
<organism evidence="6 7">
    <name type="scientific">Coemansia spiralis</name>
    <dbReference type="NCBI Taxonomy" id="417178"/>
    <lineage>
        <taxon>Eukaryota</taxon>
        <taxon>Fungi</taxon>
        <taxon>Fungi incertae sedis</taxon>
        <taxon>Zoopagomycota</taxon>
        <taxon>Kickxellomycotina</taxon>
        <taxon>Kickxellomycetes</taxon>
        <taxon>Kickxellales</taxon>
        <taxon>Kickxellaceae</taxon>
        <taxon>Coemansia</taxon>
    </lineage>
</organism>
<dbReference type="Pfam" id="PF12171">
    <property type="entry name" value="zf-C2H2_jaz"/>
    <property type="match status" value="1"/>
</dbReference>